<comment type="caution">
    <text evidence="1">The sequence shown here is derived from an EMBL/GenBank/DDBJ whole genome shotgun (WGS) entry which is preliminary data.</text>
</comment>
<feature type="non-terminal residue" evidence="1">
    <location>
        <position position="1"/>
    </location>
</feature>
<dbReference type="AlphaFoldDB" id="A0A2K3K5I1"/>
<organism evidence="1 2">
    <name type="scientific">Trifolium pratense</name>
    <name type="common">Red clover</name>
    <dbReference type="NCBI Taxonomy" id="57577"/>
    <lineage>
        <taxon>Eukaryota</taxon>
        <taxon>Viridiplantae</taxon>
        <taxon>Streptophyta</taxon>
        <taxon>Embryophyta</taxon>
        <taxon>Tracheophyta</taxon>
        <taxon>Spermatophyta</taxon>
        <taxon>Magnoliopsida</taxon>
        <taxon>eudicotyledons</taxon>
        <taxon>Gunneridae</taxon>
        <taxon>Pentapetalae</taxon>
        <taxon>rosids</taxon>
        <taxon>fabids</taxon>
        <taxon>Fabales</taxon>
        <taxon>Fabaceae</taxon>
        <taxon>Papilionoideae</taxon>
        <taxon>50 kb inversion clade</taxon>
        <taxon>NPAAA clade</taxon>
        <taxon>Hologalegina</taxon>
        <taxon>IRL clade</taxon>
        <taxon>Trifolieae</taxon>
        <taxon>Trifolium</taxon>
    </lineage>
</organism>
<evidence type="ECO:0000313" key="1">
    <source>
        <dbReference type="EMBL" id="PNX61531.1"/>
    </source>
</evidence>
<accession>A0A2K3K5I1</accession>
<proteinExistence type="predicted"/>
<protein>
    <submittedName>
        <fullName evidence="1">Uncharacterized protein</fullName>
    </submittedName>
</protein>
<sequence length="45" mass="4947">RNVTTSSFAHLLAFAASPQHNLAVVLLLSEIVQIHALPRLTIVRK</sequence>
<dbReference type="Proteomes" id="UP000236291">
    <property type="component" value="Unassembled WGS sequence"/>
</dbReference>
<dbReference type="EMBL" id="ASHM01142285">
    <property type="protein sequence ID" value="PNX61531.1"/>
    <property type="molecule type" value="Genomic_DNA"/>
</dbReference>
<reference evidence="1 2" key="2">
    <citation type="journal article" date="2017" name="Front. Plant Sci.">
        <title>Gene Classification and Mining of Molecular Markers Useful in Red Clover (Trifolium pratense) Breeding.</title>
        <authorList>
            <person name="Istvanek J."/>
            <person name="Dluhosova J."/>
            <person name="Dluhos P."/>
            <person name="Patkova L."/>
            <person name="Nedelnik J."/>
            <person name="Repkova J."/>
        </authorList>
    </citation>
    <scope>NUCLEOTIDE SEQUENCE [LARGE SCALE GENOMIC DNA]</scope>
    <source>
        <strain evidence="2">cv. Tatra</strain>
        <tissue evidence="1">Young leaves</tissue>
    </source>
</reference>
<evidence type="ECO:0000313" key="2">
    <source>
        <dbReference type="Proteomes" id="UP000236291"/>
    </source>
</evidence>
<gene>
    <name evidence="1" type="ORF">L195_g060706</name>
</gene>
<reference evidence="1 2" key="1">
    <citation type="journal article" date="2014" name="Am. J. Bot.">
        <title>Genome assembly and annotation for red clover (Trifolium pratense; Fabaceae).</title>
        <authorList>
            <person name="Istvanek J."/>
            <person name="Jaros M."/>
            <person name="Krenek A."/>
            <person name="Repkova J."/>
        </authorList>
    </citation>
    <scope>NUCLEOTIDE SEQUENCE [LARGE SCALE GENOMIC DNA]</scope>
    <source>
        <strain evidence="2">cv. Tatra</strain>
        <tissue evidence="1">Young leaves</tissue>
    </source>
</reference>
<name>A0A2K3K5I1_TRIPR</name>